<proteinExistence type="predicted"/>
<evidence type="ECO:0000256" key="1">
    <source>
        <dbReference type="SAM" id="MobiDB-lite"/>
    </source>
</evidence>
<dbReference type="EMBL" id="CAJOBA010037861">
    <property type="protein sequence ID" value="CAF4050335.1"/>
    <property type="molecule type" value="Genomic_DNA"/>
</dbReference>
<evidence type="ECO:0000313" key="4">
    <source>
        <dbReference type="EMBL" id="CAF4050335.1"/>
    </source>
</evidence>
<sequence length="196" mass="21976">MGSAVTQVLADAYMAEWEADFLASERQAEEMHFCRASSGASNAARARTTTDDKRITITTDTSPNPGTNKKSRQLRPRNKTLTYQASNNLVLSQSSTVKQQSSSNPAPSSSLLFDFDIKTLKDEQCHDKSIQEKINHIKQNSPTTLYEVFEDTLYKIVLRGEQKRIKLPYLPPSMISKVLAAYHDHPTGAHFGIRRT</sequence>
<dbReference type="Proteomes" id="UP000663829">
    <property type="component" value="Unassembled WGS sequence"/>
</dbReference>
<evidence type="ECO:0008006" key="7">
    <source>
        <dbReference type="Google" id="ProtNLM"/>
    </source>
</evidence>
<feature type="region of interest" description="Disordered" evidence="1">
    <location>
        <begin position="35"/>
        <end position="78"/>
    </location>
</feature>
<organism evidence="3 6">
    <name type="scientific">Didymodactylos carnosus</name>
    <dbReference type="NCBI Taxonomy" id="1234261"/>
    <lineage>
        <taxon>Eukaryota</taxon>
        <taxon>Metazoa</taxon>
        <taxon>Spiralia</taxon>
        <taxon>Gnathifera</taxon>
        <taxon>Rotifera</taxon>
        <taxon>Eurotatoria</taxon>
        <taxon>Bdelloidea</taxon>
        <taxon>Philodinida</taxon>
        <taxon>Philodinidae</taxon>
        <taxon>Didymodactylos</taxon>
    </lineage>
</organism>
<dbReference type="Proteomes" id="UP000682733">
    <property type="component" value="Unassembled WGS sequence"/>
</dbReference>
<evidence type="ECO:0000313" key="3">
    <source>
        <dbReference type="EMBL" id="CAF1493050.1"/>
    </source>
</evidence>
<dbReference type="EMBL" id="CAJNOQ010021871">
    <property type="protein sequence ID" value="CAF1493050.1"/>
    <property type="molecule type" value="Genomic_DNA"/>
</dbReference>
<reference evidence="3" key="1">
    <citation type="submission" date="2021-02" db="EMBL/GenBank/DDBJ databases">
        <authorList>
            <person name="Nowell W R."/>
        </authorList>
    </citation>
    <scope>NUCLEOTIDE SEQUENCE</scope>
</reference>
<keyword evidence="6" id="KW-1185">Reference proteome</keyword>
<dbReference type="Proteomes" id="UP000677228">
    <property type="component" value="Unassembled WGS sequence"/>
</dbReference>
<dbReference type="EMBL" id="CAJNOK010016312">
    <property type="protein sequence ID" value="CAF1242822.1"/>
    <property type="molecule type" value="Genomic_DNA"/>
</dbReference>
<accession>A0A815SIU7</accession>
<dbReference type="EMBL" id="CAJOBC010087367">
    <property type="protein sequence ID" value="CAF4355858.1"/>
    <property type="molecule type" value="Genomic_DNA"/>
</dbReference>
<evidence type="ECO:0000313" key="5">
    <source>
        <dbReference type="EMBL" id="CAF4355858.1"/>
    </source>
</evidence>
<comment type="caution">
    <text evidence="3">The sequence shown here is derived from an EMBL/GenBank/DDBJ whole genome shotgun (WGS) entry which is preliminary data.</text>
</comment>
<evidence type="ECO:0000313" key="2">
    <source>
        <dbReference type="EMBL" id="CAF1242822.1"/>
    </source>
</evidence>
<protein>
    <recommendedName>
        <fullName evidence="7">Integrase zinc-binding domain-containing protein</fullName>
    </recommendedName>
</protein>
<feature type="compositionally biased region" description="Basic residues" evidence="1">
    <location>
        <begin position="69"/>
        <end position="78"/>
    </location>
</feature>
<name>A0A815SIU7_9BILA</name>
<dbReference type="Proteomes" id="UP000681722">
    <property type="component" value="Unassembled WGS sequence"/>
</dbReference>
<gene>
    <name evidence="3" type="ORF">GPM918_LOCUS36345</name>
    <name evidence="2" type="ORF">OVA965_LOCUS25906</name>
    <name evidence="5" type="ORF">SRO942_LOCUS37078</name>
    <name evidence="4" type="ORF">TMI583_LOCUS26638</name>
</gene>
<evidence type="ECO:0000313" key="6">
    <source>
        <dbReference type="Proteomes" id="UP000663829"/>
    </source>
</evidence>
<dbReference type="AlphaFoldDB" id="A0A815SIU7"/>